<reference evidence="1 2" key="1">
    <citation type="submission" date="2023-09" db="EMBL/GenBank/DDBJ databases">
        <title>Nesidiocoris tenuis whole genome shotgun sequence.</title>
        <authorList>
            <person name="Shibata T."/>
            <person name="Shimoda M."/>
            <person name="Kobayashi T."/>
            <person name="Uehara T."/>
        </authorList>
    </citation>
    <scope>NUCLEOTIDE SEQUENCE [LARGE SCALE GENOMIC DNA]</scope>
    <source>
        <strain evidence="1 2">Japan</strain>
    </source>
</reference>
<proteinExistence type="predicted"/>
<dbReference type="EMBL" id="AP028918">
    <property type="protein sequence ID" value="BES99633.1"/>
    <property type="molecule type" value="Genomic_DNA"/>
</dbReference>
<organism evidence="1 2">
    <name type="scientific">Nesidiocoris tenuis</name>
    <dbReference type="NCBI Taxonomy" id="355587"/>
    <lineage>
        <taxon>Eukaryota</taxon>
        <taxon>Metazoa</taxon>
        <taxon>Ecdysozoa</taxon>
        <taxon>Arthropoda</taxon>
        <taxon>Hexapoda</taxon>
        <taxon>Insecta</taxon>
        <taxon>Pterygota</taxon>
        <taxon>Neoptera</taxon>
        <taxon>Paraneoptera</taxon>
        <taxon>Hemiptera</taxon>
        <taxon>Heteroptera</taxon>
        <taxon>Panheteroptera</taxon>
        <taxon>Cimicomorpha</taxon>
        <taxon>Miridae</taxon>
        <taxon>Dicyphina</taxon>
        <taxon>Nesidiocoris</taxon>
    </lineage>
</organism>
<gene>
    <name evidence="1" type="ORF">NTJ_12450</name>
</gene>
<name>A0ABN7B5U5_9HEMI</name>
<evidence type="ECO:0000313" key="1">
    <source>
        <dbReference type="EMBL" id="BES99633.1"/>
    </source>
</evidence>
<accession>A0ABN7B5U5</accession>
<keyword evidence="2" id="KW-1185">Reference proteome</keyword>
<sequence length="87" mass="9635">MFPRPAARREFIPATCSPNGRQKLSTRGAEIVVDGADRQKFETNRRIEIGAFPIDDIRLSAVTGEDNGRITICGRANRSAERVGTYL</sequence>
<dbReference type="Proteomes" id="UP001307889">
    <property type="component" value="Chromosome 10"/>
</dbReference>
<protein>
    <submittedName>
        <fullName evidence="1">Uncharacterized protein</fullName>
    </submittedName>
</protein>
<evidence type="ECO:0000313" key="2">
    <source>
        <dbReference type="Proteomes" id="UP001307889"/>
    </source>
</evidence>